<reference evidence="8" key="1">
    <citation type="submission" date="2020-11" db="EMBL/GenBank/DDBJ databases">
        <authorList>
            <person name="Tran Van P."/>
        </authorList>
    </citation>
    <scope>NUCLEOTIDE SEQUENCE</scope>
</reference>
<evidence type="ECO:0000256" key="3">
    <source>
        <dbReference type="ARBA" id="ARBA00022917"/>
    </source>
</evidence>
<gene>
    <name evidence="8" type="ORF">DSTB1V02_LOCUS1413</name>
</gene>
<proteinExistence type="predicted"/>
<dbReference type="EMBL" id="LR899651">
    <property type="protein sequence ID" value="CAD7241422.1"/>
    <property type="molecule type" value="Genomic_DNA"/>
</dbReference>
<dbReference type="Gene3D" id="3.40.140.10">
    <property type="entry name" value="Cytidine Deaminase, domain 2"/>
    <property type="match status" value="1"/>
</dbReference>
<dbReference type="Pfam" id="PF13012">
    <property type="entry name" value="MitMem_reg"/>
    <property type="match status" value="1"/>
</dbReference>
<accession>A0A7R9A3E3</accession>
<evidence type="ECO:0000259" key="7">
    <source>
        <dbReference type="PROSITE" id="PS50249"/>
    </source>
</evidence>
<evidence type="ECO:0000256" key="6">
    <source>
        <dbReference type="SAM" id="SignalP"/>
    </source>
</evidence>
<dbReference type="PROSITE" id="PS50249">
    <property type="entry name" value="MPN"/>
    <property type="match status" value="1"/>
</dbReference>
<dbReference type="InterPro" id="IPR000555">
    <property type="entry name" value="JAMM/MPN+_dom"/>
</dbReference>
<evidence type="ECO:0000256" key="5">
    <source>
        <dbReference type="ARBA" id="ARBA00078110"/>
    </source>
</evidence>
<dbReference type="PANTHER" id="PTHR10540">
    <property type="entry name" value="EUKARYOTIC TRANSLATION INITIATION FACTOR 3 SUBUNIT F-RELATED"/>
    <property type="match status" value="1"/>
</dbReference>
<keyword evidence="6" id="KW-0732">Signal</keyword>
<dbReference type="GO" id="GO:0071541">
    <property type="term" value="C:eukaryotic translation initiation factor 3 complex, eIF3m"/>
    <property type="evidence" value="ECO:0007669"/>
    <property type="project" value="TreeGrafter"/>
</dbReference>
<comment type="function">
    <text evidence="4">Deubiquitinates activated NOTCH1, promoting its nuclear import, thereby acting as a positive regulator of Notch signaling.</text>
</comment>
<dbReference type="GO" id="GO:0031369">
    <property type="term" value="F:translation initiation factor binding"/>
    <property type="evidence" value="ECO:0007669"/>
    <property type="project" value="InterPro"/>
</dbReference>
<dbReference type="CDD" id="cd08064">
    <property type="entry name" value="MPN_eIF3f"/>
    <property type="match status" value="1"/>
</dbReference>
<organism evidence="8">
    <name type="scientific">Darwinula stevensoni</name>
    <dbReference type="NCBI Taxonomy" id="69355"/>
    <lineage>
        <taxon>Eukaryota</taxon>
        <taxon>Metazoa</taxon>
        <taxon>Ecdysozoa</taxon>
        <taxon>Arthropoda</taxon>
        <taxon>Crustacea</taxon>
        <taxon>Oligostraca</taxon>
        <taxon>Ostracoda</taxon>
        <taxon>Podocopa</taxon>
        <taxon>Podocopida</taxon>
        <taxon>Darwinulocopina</taxon>
        <taxon>Darwinuloidea</taxon>
        <taxon>Darwinulidae</taxon>
        <taxon>Darwinula</taxon>
    </lineage>
</organism>
<keyword evidence="1" id="KW-0963">Cytoplasm</keyword>
<feature type="non-terminal residue" evidence="8">
    <location>
        <position position="256"/>
    </location>
</feature>
<dbReference type="EMBL" id="CAJPEV010000134">
    <property type="protein sequence ID" value="CAG0881130.1"/>
    <property type="molecule type" value="Genomic_DNA"/>
</dbReference>
<dbReference type="Proteomes" id="UP000677054">
    <property type="component" value="Unassembled WGS sequence"/>
</dbReference>
<dbReference type="InterPro" id="IPR027531">
    <property type="entry name" value="eIF3f"/>
</dbReference>
<protein>
    <recommendedName>
        <fullName evidence="5">Deubiquitinating enzyme eIF3f</fullName>
    </recommendedName>
</protein>
<evidence type="ECO:0000256" key="1">
    <source>
        <dbReference type="ARBA" id="ARBA00022490"/>
    </source>
</evidence>
<keyword evidence="9" id="KW-1185">Reference proteome</keyword>
<dbReference type="SMART" id="SM00232">
    <property type="entry name" value="JAB_MPN"/>
    <property type="match status" value="1"/>
</dbReference>
<feature type="chain" id="PRO_5036209575" description="Deubiquitinating enzyme eIF3f" evidence="6">
    <location>
        <begin position="21"/>
        <end position="256"/>
    </location>
</feature>
<evidence type="ECO:0000256" key="4">
    <source>
        <dbReference type="ARBA" id="ARBA00059951"/>
    </source>
</evidence>
<dbReference type="GO" id="GO:0008237">
    <property type="term" value="F:metallopeptidase activity"/>
    <property type="evidence" value="ECO:0007669"/>
    <property type="project" value="InterPro"/>
</dbReference>
<name>A0A7R9A3E3_9CRUS</name>
<dbReference type="GO" id="GO:0003743">
    <property type="term" value="F:translation initiation factor activity"/>
    <property type="evidence" value="ECO:0007669"/>
    <property type="project" value="UniProtKB-KW"/>
</dbReference>
<dbReference type="GO" id="GO:0101005">
    <property type="term" value="F:deubiquitinase activity"/>
    <property type="evidence" value="ECO:0007669"/>
    <property type="project" value="UniProtKB-ARBA"/>
</dbReference>
<feature type="domain" description="MPN" evidence="7">
    <location>
        <begin position="16"/>
        <end position="146"/>
    </location>
</feature>
<keyword evidence="2" id="KW-0396">Initiation factor</keyword>
<dbReference type="Pfam" id="PF01398">
    <property type="entry name" value="JAB"/>
    <property type="match status" value="1"/>
</dbReference>
<dbReference type="OrthoDB" id="25498at2759"/>
<dbReference type="FunFam" id="3.40.140.10:FF:000014">
    <property type="entry name" value="Eukaryotic translation initiation factor 3 subunit F"/>
    <property type="match status" value="1"/>
</dbReference>
<dbReference type="PANTHER" id="PTHR10540:SF6">
    <property type="entry name" value="EUKARYOTIC TRANSLATION INITIATION FACTOR 3 SUBUNIT F"/>
    <property type="match status" value="1"/>
</dbReference>
<evidence type="ECO:0000256" key="2">
    <source>
        <dbReference type="ARBA" id="ARBA00022540"/>
    </source>
</evidence>
<dbReference type="AlphaFoldDB" id="A0A7R9A3E3"/>
<evidence type="ECO:0000313" key="9">
    <source>
        <dbReference type="Proteomes" id="UP000677054"/>
    </source>
</evidence>
<dbReference type="InterPro" id="IPR037518">
    <property type="entry name" value="MPN"/>
</dbReference>
<evidence type="ECO:0000313" key="8">
    <source>
        <dbReference type="EMBL" id="CAD7241422.1"/>
    </source>
</evidence>
<sequence>MASLFLFSKMALNLSVSVHPVVLLTIVDSYERRNEHAQRVIGTLLGTMDKGKVEITNCFSVPHNESDVEVAVELDFAKDMYELYHKVNLTETIVGWFATGPEITEHSVLIHEYYSRECPNPLHLTVDTSLSNFGLDVKAYISVPMGVPGKTSGTMFASLPVAITSYEPETVGITASLKGGVNPQKVVDCPSDLQQVAAASKRMQEMLDVVMDYVDRILEEKIPPNKEIGRHLLSLAHSIPKMSPEEFEEMLNTNVK</sequence>
<keyword evidence="3" id="KW-0648">Protein biosynthesis</keyword>
<feature type="signal peptide" evidence="6">
    <location>
        <begin position="1"/>
        <end position="20"/>
    </location>
</feature>
<dbReference type="InterPro" id="IPR024969">
    <property type="entry name" value="EIF3F/CSN6-like_C"/>
</dbReference>